<comment type="caution">
    <text evidence="1">The sequence shown here is derived from an EMBL/GenBank/DDBJ whole genome shotgun (WGS) entry which is preliminary data.</text>
</comment>
<evidence type="ECO:0000313" key="1">
    <source>
        <dbReference type="EMBL" id="GGY34768.1"/>
    </source>
</evidence>
<evidence type="ECO:0000313" key="2">
    <source>
        <dbReference type="Proteomes" id="UP000653308"/>
    </source>
</evidence>
<proteinExistence type="predicted"/>
<keyword evidence="2" id="KW-1185">Reference proteome</keyword>
<dbReference type="EMBL" id="BMWE01000014">
    <property type="protein sequence ID" value="GGY34768.1"/>
    <property type="molecule type" value="Genomic_DNA"/>
</dbReference>
<organism evidence="1 2">
    <name type="scientific">Streptomyces djakartensis</name>
    <dbReference type="NCBI Taxonomy" id="68193"/>
    <lineage>
        <taxon>Bacteria</taxon>
        <taxon>Bacillati</taxon>
        <taxon>Actinomycetota</taxon>
        <taxon>Actinomycetes</taxon>
        <taxon>Kitasatosporales</taxon>
        <taxon>Streptomycetaceae</taxon>
        <taxon>Streptomyces</taxon>
    </lineage>
</organism>
<gene>
    <name evidence="1" type="ORF">GCM10010384_47260</name>
</gene>
<dbReference type="Proteomes" id="UP000653308">
    <property type="component" value="Unassembled WGS sequence"/>
</dbReference>
<reference evidence="2" key="1">
    <citation type="journal article" date="2019" name="Int. J. Syst. Evol. Microbiol.">
        <title>The Global Catalogue of Microorganisms (GCM) 10K type strain sequencing project: providing services to taxonomists for standard genome sequencing and annotation.</title>
        <authorList>
            <consortium name="The Broad Institute Genomics Platform"/>
            <consortium name="The Broad Institute Genome Sequencing Center for Infectious Disease"/>
            <person name="Wu L."/>
            <person name="Ma J."/>
        </authorList>
    </citation>
    <scope>NUCLEOTIDE SEQUENCE [LARGE SCALE GENOMIC DNA]</scope>
    <source>
        <strain evidence="2">JCM 4957</strain>
    </source>
</reference>
<name>A0ABQ3A6E5_9ACTN</name>
<accession>A0ABQ3A6E5</accession>
<sequence length="57" mass="5876">METIATIRGTEFDLPATGAWKSPGIGSAWADIVVIAPKAGRCTTSAPTARDWGGDSL</sequence>
<protein>
    <submittedName>
        <fullName evidence="1">Uncharacterized protein</fullName>
    </submittedName>
</protein>
<dbReference type="RefSeq" id="WP_190199915.1">
    <property type="nucleotide sequence ID" value="NZ_BMWE01000014.1"/>
</dbReference>